<dbReference type="Gene3D" id="3.30.70.20">
    <property type="match status" value="1"/>
</dbReference>
<dbReference type="NCBIfam" id="NF038196">
    <property type="entry name" value="ferrodoxin_EFR1"/>
    <property type="match status" value="1"/>
</dbReference>
<reference evidence="7 8" key="1">
    <citation type="submission" date="2018-08" db="EMBL/GenBank/DDBJ databases">
        <title>A genome reference for cultivated species of the human gut microbiota.</title>
        <authorList>
            <person name="Zou Y."/>
            <person name="Xue W."/>
            <person name="Luo G."/>
        </authorList>
    </citation>
    <scope>NUCLEOTIDE SEQUENCE [LARGE SCALE GENOMIC DNA]</scope>
    <source>
        <strain evidence="6 8">TF11-11</strain>
        <strain evidence="5 7">TM09-19AC</strain>
    </source>
</reference>
<dbReference type="PROSITE" id="PS00198">
    <property type="entry name" value="4FE4S_FER_1"/>
    <property type="match status" value="1"/>
</dbReference>
<protein>
    <submittedName>
        <fullName evidence="6">Flavodoxin</fullName>
    </submittedName>
</protein>
<evidence type="ECO:0000256" key="1">
    <source>
        <dbReference type="ARBA" id="ARBA00022723"/>
    </source>
</evidence>
<dbReference type="SUPFAM" id="SSF54862">
    <property type="entry name" value="4Fe-4S ferredoxins"/>
    <property type="match status" value="1"/>
</dbReference>
<evidence type="ECO:0000313" key="7">
    <source>
        <dbReference type="Proteomes" id="UP000260664"/>
    </source>
</evidence>
<proteinExistence type="predicted"/>
<evidence type="ECO:0000313" key="8">
    <source>
        <dbReference type="Proteomes" id="UP000261208"/>
    </source>
</evidence>
<dbReference type="Proteomes" id="UP000260664">
    <property type="component" value="Unassembled WGS sequence"/>
</dbReference>
<comment type="caution">
    <text evidence="6">The sequence shown here is derived from an EMBL/GenBank/DDBJ whole genome shotgun (WGS) entry which is preliminary data.</text>
</comment>
<keyword evidence="2" id="KW-0408">Iron</keyword>
<evidence type="ECO:0000256" key="3">
    <source>
        <dbReference type="ARBA" id="ARBA00023014"/>
    </source>
</evidence>
<keyword evidence="1" id="KW-0479">Metal-binding</keyword>
<dbReference type="InterPro" id="IPR047964">
    <property type="entry name" value="EFR1-like"/>
</dbReference>
<name>A0A3E4MDS9_9FIRM</name>
<dbReference type="GO" id="GO:0051536">
    <property type="term" value="F:iron-sulfur cluster binding"/>
    <property type="evidence" value="ECO:0007669"/>
    <property type="project" value="UniProtKB-KW"/>
</dbReference>
<sequence length="249" mass="28541">MILYFSGTGNSKYIAKRIAEAIRENTVDLNMKIKENDTSPLQTGRDVIIVTPTYAWRIPKIVSEWIDKTEFIDGKRIWFVMNCGSEIGNAAKYNRELSEQKKLQYMGTARILMPENYIAMFDAPKAEEARKIVAKAEPDIEKVIAYIRNGKEFCLPRNNLYDRFMSGPVNPIFYKFFVKANAFQANDSCIGCGQCVKKCPLNNIHLEQEKPVWSKNCTHCMACICYCPTEAIEYGKKSVGKPRYHFEAL</sequence>
<evidence type="ECO:0000313" key="6">
    <source>
        <dbReference type="EMBL" id="RGK47512.1"/>
    </source>
</evidence>
<evidence type="ECO:0000313" key="5">
    <source>
        <dbReference type="EMBL" id="RGI86662.1"/>
    </source>
</evidence>
<feature type="domain" description="4Fe-4S ferredoxin-type" evidence="4">
    <location>
        <begin position="210"/>
        <end position="237"/>
    </location>
</feature>
<dbReference type="Pfam" id="PF13237">
    <property type="entry name" value="Fer4_10"/>
    <property type="match status" value="1"/>
</dbReference>
<dbReference type="EMBL" id="QSQQ01000010">
    <property type="protein sequence ID" value="RGK47512.1"/>
    <property type="molecule type" value="Genomic_DNA"/>
</dbReference>
<dbReference type="InterPro" id="IPR029039">
    <property type="entry name" value="Flavoprotein-like_sf"/>
</dbReference>
<dbReference type="RefSeq" id="WP_117494023.1">
    <property type="nucleotide sequence ID" value="NZ_JBBNJA010000004.1"/>
</dbReference>
<dbReference type="InterPro" id="IPR017900">
    <property type="entry name" value="4Fe4S_Fe_S_CS"/>
</dbReference>
<evidence type="ECO:0000259" key="4">
    <source>
        <dbReference type="PROSITE" id="PS51379"/>
    </source>
</evidence>
<dbReference type="InterPro" id="IPR026816">
    <property type="entry name" value="Flavodoxin_dom"/>
</dbReference>
<dbReference type="Proteomes" id="UP000261208">
    <property type="component" value="Unassembled WGS sequence"/>
</dbReference>
<dbReference type="EMBL" id="QSOI01000001">
    <property type="protein sequence ID" value="RGI86662.1"/>
    <property type="molecule type" value="Genomic_DNA"/>
</dbReference>
<dbReference type="PROSITE" id="PS51379">
    <property type="entry name" value="4FE4S_FER_2"/>
    <property type="match status" value="2"/>
</dbReference>
<evidence type="ECO:0000256" key="2">
    <source>
        <dbReference type="ARBA" id="ARBA00023004"/>
    </source>
</evidence>
<dbReference type="InterPro" id="IPR017896">
    <property type="entry name" value="4Fe4S_Fe-S-bd"/>
</dbReference>
<keyword evidence="3" id="KW-0411">Iron-sulfur</keyword>
<dbReference type="Gene3D" id="3.40.50.360">
    <property type="match status" value="1"/>
</dbReference>
<organism evidence="6 8">
    <name type="scientific">Dorea formicigenerans</name>
    <dbReference type="NCBI Taxonomy" id="39486"/>
    <lineage>
        <taxon>Bacteria</taxon>
        <taxon>Bacillati</taxon>
        <taxon>Bacillota</taxon>
        <taxon>Clostridia</taxon>
        <taxon>Lachnospirales</taxon>
        <taxon>Lachnospiraceae</taxon>
        <taxon>Dorea</taxon>
    </lineage>
</organism>
<dbReference type="GO" id="GO:0046872">
    <property type="term" value="F:metal ion binding"/>
    <property type="evidence" value="ECO:0007669"/>
    <property type="project" value="UniProtKB-KW"/>
</dbReference>
<gene>
    <name evidence="6" type="ORF">DXD10_09190</name>
    <name evidence="5" type="ORF">DXD84_00390</name>
</gene>
<dbReference type="AlphaFoldDB" id="A0A3E4MDS9"/>
<dbReference type="SUPFAM" id="SSF52218">
    <property type="entry name" value="Flavoproteins"/>
    <property type="match status" value="1"/>
</dbReference>
<dbReference type="Pfam" id="PF12724">
    <property type="entry name" value="Flavodoxin_5"/>
    <property type="match status" value="1"/>
</dbReference>
<feature type="domain" description="4Fe-4S ferredoxin-type" evidence="4">
    <location>
        <begin position="179"/>
        <end position="209"/>
    </location>
</feature>
<accession>A0A3E4MDS9</accession>